<proteinExistence type="predicted"/>
<evidence type="ECO:0000313" key="4">
    <source>
        <dbReference type="Proteomes" id="UP000474054"/>
    </source>
</evidence>
<dbReference type="KEGG" id="aamb:D1866_09325"/>
<evidence type="ECO:0000313" key="1">
    <source>
        <dbReference type="EMBL" id="MQL54331.1"/>
    </source>
</evidence>
<dbReference type="EMBL" id="WHYS01000001">
    <property type="protein sequence ID" value="MQL54331.1"/>
    <property type="molecule type" value="Genomic_DNA"/>
</dbReference>
<evidence type="ECO:0000313" key="2">
    <source>
        <dbReference type="EMBL" id="QGR22906.1"/>
    </source>
</evidence>
<gene>
    <name evidence="2" type="ORF">D1866_09325</name>
    <name evidence="1" type="ORF">GFB69_00765</name>
</gene>
<dbReference type="EMBL" id="CP045482">
    <property type="protein sequence ID" value="QGR22906.1"/>
    <property type="molecule type" value="Genomic_DNA"/>
</dbReference>
<dbReference type="AlphaFoldDB" id="A0A650CYM9"/>
<sequence>MWPSLTTSTGYFYQVSLGYHPEWGWHVSAGSTNPQLFCGLSCGPFAVNNELFRPKPDSLYELGIRLIPKENTNEVWLYVVDWQTKILYTIFKLTDPGKVATPIGGILEGFTKSEEALSKISGDNAFEIITANWLITPWSSELWPHGYVYGPTPQTCTPTNNGFSGYESVPSSIQIKPLKLGKIVIGANVGGQQYGSGYELW</sequence>
<keyword evidence="3" id="KW-1185">Reference proteome</keyword>
<dbReference type="Proteomes" id="UP000474054">
    <property type="component" value="Unassembled WGS sequence"/>
</dbReference>
<organism evidence="2 3">
    <name type="scientific">Acidianus ambivalens</name>
    <name type="common">Desulfurolobus ambivalens</name>
    <dbReference type="NCBI Taxonomy" id="2283"/>
    <lineage>
        <taxon>Archaea</taxon>
        <taxon>Thermoproteota</taxon>
        <taxon>Thermoprotei</taxon>
        <taxon>Sulfolobales</taxon>
        <taxon>Sulfolobaceae</taxon>
        <taxon>Acidianus</taxon>
    </lineage>
</organism>
<protein>
    <submittedName>
        <fullName evidence="2">Uncharacterized protein</fullName>
    </submittedName>
</protein>
<reference evidence="2 3" key="2">
    <citation type="submission" date="2019-10" db="EMBL/GenBank/DDBJ databases">
        <title>Genome Sequences from Six Type Strain Members of the Archaeal Family Sulfolobaceae: Acidianus ambivalens, Acidianus infernus, Metallosphaera prunae, Stygiolobus azoricus, Sulfolobus metallicus, and Sulfurisphaera ohwakuensis.</title>
        <authorList>
            <person name="Counts J.A."/>
            <person name="Kelly R.M."/>
        </authorList>
    </citation>
    <scope>NUCLEOTIDE SEQUENCE [LARGE SCALE GENOMIC DNA]</scope>
    <source>
        <strain evidence="2 3">LEI 10</strain>
    </source>
</reference>
<name>A0A650CYM9_ACIAM</name>
<accession>A0A650CYM9</accession>
<dbReference type="Proteomes" id="UP000426328">
    <property type="component" value="Chromosome"/>
</dbReference>
<evidence type="ECO:0000313" key="3">
    <source>
        <dbReference type="Proteomes" id="UP000426328"/>
    </source>
</evidence>
<reference evidence="1 4" key="1">
    <citation type="submission" date="2019-10" db="EMBL/GenBank/DDBJ databases">
        <title>Comparative genomics of sulfur disproportionating microorganisms.</title>
        <authorList>
            <person name="Ward L.M."/>
            <person name="Bertran E."/>
            <person name="Johnston D."/>
        </authorList>
    </citation>
    <scope>NUCLEOTIDE SEQUENCE [LARGE SCALE GENOMIC DNA]</scope>
    <source>
        <strain evidence="1 4">DSM 3772</strain>
    </source>
</reference>